<dbReference type="NCBIfam" id="TIGR02012">
    <property type="entry name" value="tigrfam_recA"/>
    <property type="match status" value="1"/>
</dbReference>
<gene>
    <name evidence="7 12" type="primary">recA</name>
    <name evidence="12" type="ORF">CP520_00860</name>
</gene>
<keyword evidence="5 7" id="KW-0238">DNA-binding</keyword>
<dbReference type="InterPro" id="IPR023400">
    <property type="entry name" value="RecA_C_sf"/>
</dbReference>
<name>A0A291ISY0_9MOLU</name>
<evidence type="ECO:0000256" key="5">
    <source>
        <dbReference type="ARBA" id="ARBA00023125"/>
    </source>
</evidence>
<dbReference type="GO" id="GO:0005524">
    <property type="term" value="F:ATP binding"/>
    <property type="evidence" value="ECO:0007669"/>
    <property type="project" value="UniProtKB-UniRule"/>
</dbReference>
<evidence type="ECO:0000256" key="2">
    <source>
        <dbReference type="ARBA" id="ARBA00015553"/>
    </source>
</evidence>
<keyword evidence="4 7" id="KW-0067">ATP-binding</keyword>
<dbReference type="OrthoDB" id="9776733at2"/>
<dbReference type="InterPro" id="IPR003593">
    <property type="entry name" value="AAA+_ATPase"/>
</dbReference>
<dbReference type="Proteomes" id="UP000232227">
    <property type="component" value="Chromosome"/>
</dbReference>
<dbReference type="GO" id="GO:0009432">
    <property type="term" value="P:SOS response"/>
    <property type="evidence" value="ECO:0007669"/>
    <property type="project" value="UniProtKB-UniRule"/>
</dbReference>
<dbReference type="GO" id="GO:0006310">
    <property type="term" value="P:DNA recombination"/>
    <property type="evidence" value="ECO:0007669"/>
    <property type="project" value="UniProtKB-UniRule"/>
</dbReference>
<dbReference type="SUPFAM" id="SSF54752">
    <property type="entry name" value="RecA protein, C-terminal domain"/>
    <property type="match status" value="1"/>
</dbReference>
<dbReference type="KEGG" id="mlac:CP520_00860"/>
<dbReference type="GO" id="GO:0005829">
    <property type="term" value="C:cytosol"/>
    <property type="evidence" value="ECO:0007669"/>
    <property type="project" value="TreeGrafter"/>
</dbReference>
<dbReference type="InterPro" id="IPR020588">
    <property type="entry name" value="RecA_ATP-bd"/>
</dbReference>
<keyword evidence="7 9" id="KW-0227">DNA damage</keyword>
<dbReference type="PROSITE" id="PS50162">
    <property type="entry name" value="RECA_2"/>
    <property type="match status" value="1"/>
</dbReference>
<dbReference type="AlphaFoldDB" id="A0A291ISY0"/>
<proteinExistence type="inferred from homology"/>
<dbReference type="Gene3D" id="3.40.50.300">
    <property type="entry name" value="P-loop containing nucleotide triphosphate hydrolases"/>
    <property type="match status" value="1"/>
</dbReference>
<dbReference type="SMART" id="SM00382">
    <property type="entry name" value="AAA"/>
    <property type="match status" value="1"/>
</dbReference>
<feature type="domain" description="RecA family profile 2" evidence="11">
    <location>
        <begin position="207"/>
        <end position="280"/>
    </location>
</feature>
<dbReference type="PANTHER" id="PTHR45900:SF1">
    <property type="entry name" value="MITOCHONDRIAL DNA REPAIR PROTEIN RECA HOMOLOG-RELATED"/>
    <property type="match status" value="1"/>
</dbReference>
<comment type="similarity">
    <text evidence="1 7 9">Belongs to the RecA family.</text>
</comment>
<dbReference type="GO" id="GO:0003697">
    <property type="term" value="F:single-stranded DNA binding"/>
    <property type="evidence" value="ECO:0007669"/>
    <property type="project" value="UniProtKB-UniRule"/>
</dbReference>
<sequence length="339" mass="37455">MAKDKKDDDIWNDETLKGLLKDIEKSFGKGSIHRYGDVEVSSKQEVISSGSILLNNAIGVNGYPKGRITEIYGPESSGKTTLALHAIAESQKTGGVAAFIDAEHALDPRYAKRIGVDINNLLVSQPDNGEQALDILEMLVKSNTIDIVVIDSVAALVPKSELEGEMGDQNIGLQARMMSKALRKLNGIVAKTNTTVIFINQIREKVGVVFGNPEVTSGGRALRFYSSLRIETRKGETIIKDGEATGNKIKIKVVKNKVAPPFRTAIITINYNEGIDNENEIIDLASTYEILDKAGVWYSYNGEKIGQGRENTRKWLQDNPDKKQEIYDKLYQILENNNK</sequence>
<evidence type="ECO:0000256" key="3">
    <source>
        <dbReference type="ARBA" id="ARBA00022741"/>
    </source>
</evidence>
<dbReference type="PROSITE" id="PS00321">
    <property type="entry name" value="RECA_1"/>
    <property type="match status" value="1"/>
</dbReference>
<organism evidence="12 13">
    <name type="scientific">Mesoplasma lactucae ATCC 49193</name>
    <dbReference type="NCBI Taxonomy" id="81460"/>
    <lineage>
        <taxon>Bacteria</taxon>
        <taxon>Bacillati</taxon>
        <taxon>Mycoplasmatota</taxon>
        <taxon>Mollicutes</taxon>
        <taxon>Entomoplasmatales</taxon>
        <taxon>Entomoplasmataceae</taxon>
        <taxon>Mesoplasma</taxon>
    </lineage>
</organism>
<evidence type="ECO:0000259" key="10">
    <source>
        <dbReference type="PROSITE" id="PS50162"/>
    </source>
</evidence>
<keyword evidence="6 7" id="KW-0233">DNA recombination</keyword>
<dbReference type="FunFam" id="3.40.50.300:FF:000087">
    <property type="entry name" value="Recombinase RecA"/>
    <property type="match status" value="1"/>
</dbReference>
<keyword evidence="7 8" id="KW-0742">SOS response</keyword>
<dbReference type="GO" id="GO:0003684">
    <property type="term" value="F:damaged DNA binding"/>
    <property type="evidence" value="ECO:0007669"/>
    <property type="project" value="UniProtKB-UniRule"/>
</dbReference>
<keyword evidence="7" id="KW-0963">Cytoplasm</keyword>
<evidence type="ECO:0000313" key="13">
    <source>
        <dbReference type="Proteomes" id="UP000232227"/>
    </source>
</evidence>
<dbReference type="PRINTS" id="PR00142">
    <property type="entry name" value="RECA"/>
</dbReference>
<evidence type="ECO:0000256" key="6">
    <source>
        <dbReference type="ARBA" id="ARBA00023172"/>
    </source>
</evidence>
<dbReference type="InterPro" id="IPR020587">
    <property type="entry name" value="RecA_monomer-monomer_interface"/>
</dbReference>
<dbReference type="InterPro" id="IPR020584">
    <property type="entry name" value="DNA_recomb/repair_RecA_CS"/>
</dbReference>
<dbReference type="Pfam" id="PF21096">
    <property type="entry name" value="RecA_C"/>
    <property type="match status" value="1"/>
</dbReference>
<feature type="binding site" evidence="7">
    <location>
        <begin position="73"/>
        <end position="80"/>
    </location>
    <ligand>
        <name>ATP</name>
        <dbReference type="ChEBI" id="CHEBI:30616"/>
    </ligand>
</feature>
<dbReference type="Pfam" id="PF00154">
    <property type="entry name" value="RecA_N"/>
    <property type="match status" value="1"/>
</dbReference>
<dbReference type="GO" id="GO:0006281">
    <property type="term" value="P:DNA repair"/>
    <property type="evidence" value="ECO:0007669"/>
    <property type="project" value="UniProtKB-UniRule"/>
</dbReference>
<dbReference type="GO" id="GO:0140664">
    <property type="term" value="F:ATP-dependent DNA damage sensor activity"/>
    <property type="evidence" value="ECO:0007669"/>
    <property type="project" value="InterPro"/>
</dbReference>
<feature type="domain" description="RecA family profile 1" evidence="10">
    <location>
        <begin position="43"/>
        <end position="202"/>
    </location>
</feature>
<evidence type="ECO:0000256" key="8">
    <source>
        <dbReference type="RuleBase" id="RU000526"/>
    </source>
</evidence>
<keyword evidence="3 7" id="KW-0547">Nucleotide-binding</keyword>
<dbReference type="InterPro" id="IPR027417">
    <property type="entry name" value="P-loop_NTPase"/>
</dbReference>
<evidence type="ECO:0000256" key="4">
    <source>
        <dbReference type="ARBA" id="ARBA00022840"/>
    </source>
</evidence>
<keyword evidence="13" id="KW-1185">Reference proteome</keyword>
<dbReference type="InterPro" id="IPR049261">
    <property type="entry name" value="RecA-like_C"/>
</dbReference>
<protein>
    <recommendedName>
        <fullName evidence="2 7">Protein RecA</fullName>
    </recommendedName>
    <alternativeName>
        <fullName evidence="7 8">Recombinase A</fullName>
    </alternativeName>
</protein>
<evidence type="ECO:0000256" key="1">
    <source>
        <dbReference type="ARBA" id="ARBA00009391"/>
    </source>
</evidence>
<keyword evidence="7 8" id="KW-0234">DNA repair</keyword>
<dbReference type="CDD" id="cd00983">
    <property type="entry name" value="RecA"/>
    <property type="match status" value="1"/>
</dbReference>
<evidence type="ECO:0000256" key="9">
    <source>
        <dbReference type="RuleBase" id="RU004527"/>
    </source>
</evidence>
<evidence type="ECO:0000256" key="7">
    <source>
        <dbReference type="HAMAP-Rule" id="MF_00268"/>
    </source>
</evidence>
<dbReference type="EMBL" id="CP023668">
    <property type="protein sequence ID" value="ATG97816.1"/>
    <property type="molecule type" value="Genomic_DNA"/>
</dbReference>
<evidence type="ECO:0000259" key="11">
    <source>
        <dbReference type="PROSITE" id="PS50163"/>
    </source>
</evidence>
<comment type="function">
    <text evidence="7">Can catalyze the hydrolysis of ATP in the presence of single-stranded DNA, the ATP-dependent uptake of single-stranded DNA by duplex DNA, and the ATP-dependent hybridization of homologous single-stranded DNAs. It interacts with LexA causing its activation and leading to its autocatalytic cleavage.</text>
</comment>
<comment type="subcellular location">
    <subcellularLocation>
        <location evidence="7">Cytoplasm</location>
    </subcellularLocation>
</comment>
<evidence type="ECO:0000313" key="12">
    <source>
        <dbReference type="EMBL" id="ATG97816.1"/>
    </source>
</evidence>
<dbReference type="InterPro" id="IPR049428">
    <property type="entry name" value="RecA-like_N"/>
</dbReference>
<dbReference type="SUPFAM" id="SSF52540">
    <property type="entry name" value="P-loop containing nucleoside triphosphate hydrolases"/>
    <property type="match status" value="1"/>
</dbReference>
<dbReference type="PANTHER" id="PTHR45900">
    <property type="entry name" value="RECA"/>
    <property type="match status" value="1"/>
</dbReference>
<reference evidence="12 13" key="1">
    <citation type="submission" date="2017-09" db="EMBL/GenBank/DDBJ databases">
        <title>SPAdes assembly of the Mesoplasma lactucae genome.</title>
        <authorList>
            <person name="Knight T.F."/>
            <person name="Rubinstein R."/>
            <person name="Citino T."/>
        </authorList>
    </citation>
    <scope>NUCLEOTIDE SEQUENCE [LARGE SCALE GENOMIC DNA]</scope>
    <source>
        <strain evidence="12 13">831-C4</strain>
    </source>
</reference>
<dbReference type="InterPro" id="IPR013765">
    <property type="entry name" value="DNA_recomb/repair_RecA"/>
</dbReference>
<accession>A0A291ISY0</accession>
<dbReference type="HAMAP" id="MF_00268">
    <property type="entry name" value="RecA"/>
    <property type="match status" value="1"/>
</dbReference>
<dbReference type="PROSITE" id="PS50163">
    <property type="entry name" value="RECA_3"/>
    <property type="match status" value="1"/>
</dbReference>